<dbReference type="InterPro" id="IPR027477">
    <property type="entry name" value="Succ_DH/fumarate_Rdtase_cat_sf"/>
</dbReference>
<feature type="domain" description="FAD-dependent oxidoreductase 2 FAD-binding" evidence="5">
    <location>
        <begin position="8"/>
        <end position="545"/>
    </location>
</feature>
<comment type="caution">
    <text evidence="6">The sequence shown here is derived from an EMBL/GenBank/DDBJ whole genome shotgun (WGS) entry which is preliminary data.</text>
</comment>
<dbReference type="GO" id="GO:0008202">
    <property type="term" value="P:steroid metabolic process"/>
    <property type="evidence" value="ECO:0007669"/>
    <property type="project" value="UniProtKB-ARBA"/>
</dbReference>
<evidence type="ECO:0000259" key="5">
    <source>
        <dbReference type="Pfam" id="PF00890"/>
    </source>
</evidence>
<dbReference type="PANTHER" id="PTHR43400">
    <property type="entry name" value="FUMARATE REDUCTASE"/>
    <property type="match status" value="1"/>
</dbReference>
<accession>A0A6M2BLT7</accession>
<evidence type="ECO:0000256" key="4">
    <source>
        <dbReference type="ARBA" id="ARBA00023002"/>
    </source>
</evidence>
<dbReference type="SUPFAM" id="SSF56425">
    <property type="entry name" value="Succinate dehydrogenase/fumarate reductase flavoprotein, catalytic domain"/>
    <property type="match status" value="1"/>
</dbReference>
<dbReference type="PRINTS" id="PR00411">
    <property type="entry name" value="PNDRDTASEI"/>
</dbReference>
<name>A0A6M2BLT7_9GAMM</name>
<dbReference type="GO" id="GO:0016491">
    <property type="term" value="F:oxidoreductase activity"/>
    <property type="evidence" value="ECO:0007669"/>
    <property type="project" value="UniProtKB-KW"/>
</dbReference>
<comment type="cofactor">
    <cofactor evidence="1">
        <name>FAD</name>
        <dbReference type="ChEBI" id="CHEBI:57692"/>
    </cofactor>
</comment>
<dbReference type="InterPro" id="IPR036188">
    <property type="entry name" value="FAD/NAD-bd_sf"/>
</dbReference>
<gene>
    <name evidence="6" type="ORF">G7Y85_01205</name>
</gene>
<organism evidence="6 7">
    <name type="scientific">Solimonas terrae</name>
    <dbReference type="NCBI Taxonomy" id="1396819"/>
    <lineage>
        <taxon>Bacteria</taxon>
        <taxon>Pseudomonadati</taxon>
        <taxon>Pseudomonadota</taxon>
        <taxon>Gammaproteobacteria</taxon>
        <taxon>Nevskiales</taxon>
        <taxon>Nevskiaceae</taxon>
        <taxon>Solimonas</taxon>
    </lineage>
</organism>
<dbReference type="Gene3D" id="3.90.700.10">
    <property type="entry name" value="Succinate dehydrogenase/fumarate reductase flavoprotein, catalytic domain"/>
    <property type="match status" value="1"/>
</dbReference>
<keyword evidence="4" id="KW-0560">Oxidoreductase</keyword>
<evidence type="ECO:0000313" key="6">
    <source>
        <dbReference type="EMBL" id="NGY03374.1"/>
    </source>
</evidence>
<sequence length="579" mass="63330">MSDTEIYDVVVVGSGAAGATAALRARSLGLSVLIVEKAHKYGGTSAASGGVIWVPNHQFTANDDSRDKALAYLDALIRKPVRRDRLEAYVDQAPEMLRFIKSLGLPVAPAPYYPDYFPTAPNARVDRSILCETFDGRELGAQFPLMREQYARFKILNRYAMDVLQFFSISTRGPGWIKTFLKMAWTYWSDLSTRLLTRRDRRFTQGAALMGHLYKRVFDHGVEVRLATKLDELILTDGRIGGVKVSNFGRRYDITARHGVVLAAGGFEWNQELRDRFFQVPGLTRHSSTPEDANRGETLIAGMKVGAATEHTEAGWWIPTMHIPMESRSNFEDIVQAAFDVGRPHSVCVNRNGVRFVNEACSYDEFGAAMVEDQLKTGANTPCWLVFDATFRQKFTAGGIMPTILMPDRRIPPDWWDQYIFRADTLDSLAAKIHVPADALKKTVEQMNQYAAAGVDAEFNRGANPYDQMFGDANVKPNPCLGPIGKAPYYAVAINCGDLGTKGGLACDAQARVLDAHDQPIPNLYAAGNNSASPFGNLYPGAGGTIGPAMTFGYVAANHIAAAAGKAAAPRQESVAAAA</sequence>
<reference evidence="6 7" key="1">
    <citation type="journal article" date="2014" name="Int. J. Syst. Evol. Microbiol.">
        <title>Solimonas terrae sp. nov., isolated from soil.</title>
        <authorList>
            <person name="Kim S.J."/>
            <person name="Moon J.Y."/>
            <person name="Weon H.Y."/>
            <person name="Ahn J.H."/>
            <person name="Chen W.M."/>
            <person name="Kwon S.W."/>
        </authorList>
    </citation>
    <scope>NUCLEOTIDE SEQUENCE [LARGE SCALE GENOMIC DNA]</scope>
    <source>
        <strain evidence="6 7">KIS83-12</strain>
    </source>
</reference>
<dbReference type="EMBL" id="JAAMOW010000001">
    <property type="protein sequence ID" value="NGY03374.1"/>
    <property type="molecule type" value="Genomic_DNA"/>
</dbReference>
<evidence type="ECO:0000313" key="7">
    <source>
        <dbReference type="Proteomes" id="UP000472676"/>
    </source>
</evidence>
<dbReference type="AlphaFoldDB" id="A0A6M2BLT7"/>
<dbReference type="InterPro" id="IPR003953">
    <property type="entry name" value="FAD-dep_OxRdtase_2_FAD-bd"/>
</dbReference>
<dbReference type="Pfam" id="PF00890">
    <property type="entry name" value="FAD_binding_2"/>
    <property type="match status" value="1"/>
</dbReference>
<keyword evidence="7" id="KW-1185">Reference proteome</keyword>
<dbReference type="RefSeq" id="WP_166250788.1">
    <property type="nucleotide sequence ID" value="NZ_JAAMOW010000001.1"/>
</dbReference>
<dbReference type="Proteomes" id="UP000472676">
    <property type="component" value="Unassembled WGS sequence"/>
</dbReference>
<keyword evidence="2" id="KW-0285">Flavoprotein</keyword>
<proteinExistence type="predicted"/>
<dbReference type="InterPro" id="IPR050315">
    <property type="entry name" value="FAD-oxidoreductase_2"/>
</dbReference>
<keyword evidence="3" id="KW-0274">FAD</keyword>
<protein>
    <submittedName>
        <fullName evidence="6">FAD-dependent oxidoreductase</fullName>
    </submittedName>
</protein>
<dbReference type="SUPFAM" id="SSF51905">
    <property type="entry name" value="FAD/NAD(P)-binding domain"/>
    <property type="match status" value="1"/>
</dbReference>
<evidence type="ECO:0000256" key="2">
    <source>
        <dbReference type="ARBA" id="ARBA00022630"/>
    </source>
</evidence>
<dbReference type="Gene3D" id="3.50.50.60">
    <property type="entry name" value="FAD/NAD(P)-binding domain"/>
    <property type="match status" value="2"/>
</dbReference>
<evidence type="ECO:0000256" key="3">
    <source>
        <dbReference type="ARBA" id="ARBA00022827"/>
    </source>
</evidence>
<evidence type="ECO:0000256" key="1">
    <source>
        <dbReference type="ARBA" id="ARBA00001974"/>
    </source>
</evidence>
<dbReference type="PANTHER" id="PTHR43400:SF10">
    <property type="entry name" value="3-OXOSTEROID 1-DEHYDROGENASE"/>
    <property type="match status" value="1"/>
</dbReference>